<comment type="function">
    <text evidence="13">RNA helicase.</text>
</comment>
<feature type="short sequence motif" description="Q motif" evidence="11">
    <location>
        <begin position="9"/>
        <end position="37"/>
    </location>
</feature>
<dbReference type="PROSITE" id="PS51192">
    <property type="entry name" value="HELICASE_ATP_BIND_1"/>
    <property type="match status" value="1"/>
</dbReference>
<dbReference type="InterPro" id="IPR025313">
    <property type="entry name" value="SPB4-like_CTE"/>
</dbReference>
<dbReference type="KEGG" id="tasa:A1Q1_05536"/>
<organism evidence="18 19">
    <name type="scientific">Trichosporon asahii var. asahii (strain ATCC 90039 / CBS 2479 / JCM 2466 / KCTC 7840 / NBRC 103889/ NCYC 2677 / UAMH 7654)</name>
    <name type="common">Yeast</name>
    <dbReference type="NCBI Taxonomy" id="1186058"/>
    <lineage>
        <taxon>Eukaryota</taxon>
        <taxon>Fungi</taxon>
        <taxon>Dikarya</taxon>
        <taxon>Basidiomycota</taxon>
        <taxon>Agaricomycotina</taxon>
        <taxon>Tremellomycetes</taxon>
        <taxon>Trichosporonales</taxon>
        <taxon>Trichosporonaceae</taxon>
        <taxon>Trichosporon</taxon>
    </lineage>
</organism>
<dbReference type="OrthoDB" id="7396459at2759"/>
<dbReference type="InterPro" id="IPR000629">
    <property type="entry name" value="RNA-helicase_DEAD-box_CS"/>
</dbReference>
<evidence type="ECO:0000256" key="9">
    <source>
        <dbReference type="ARBA" id="ARBA00023054"/>
    </source>
</evidence>
<dbReference type="Proteomes" id="UP000002748">
    <property type="component" value="Unassembled WGS sequence"/>
</dbReference>
<keyword evidence="9" id="KW-0175">Coiled coil</keyword>
<sequence length="716" mass="81007">MPQPPGAAWDSLKPGLTDWIAEVIAQQGWERMTPVQAGSIPRALKNQDCVVEAVTGSGKTLAFVIPVLERLVRNEHKYKKGEVAALVIAPTRELASQIYDVFNLFLSSIQPPEPEVEEGETPPPVEPAPYSLPTLVTSGTEKPYDTFLERSSNIIIGTPGRLANFLLAPRGLSAVKVSNLDVLVLDEADRLVSSPDHRRDVERIIKHLPKQRRTHLFSATMTDAIEDLIGLGLRNPVRIVVNLKDKRAKKEGEERRIPLGLQNTYTVCEPADKTLQLVRNLKREAEKHQNAKFIVYFSTGAAVDYFYRVLSKIPQLENFSLTSLHGDLPPRVRDQALSAFTSHPSSHLSPAVLLCTDLASRGVDFSDIDCVVQYDTPTDPKTFSHRVGRTARAGRSGKAILLLTKGREEEYIELLRVRKIPLVGVEPLGADLEPRTVSEEASVEAERVDPASLELMEEIRSLALQDRDLFDRGARAFVSSVKAYSKHEAGFIFRVADLDFNAMAIAFGLLRLPAMPEVRDWKKRDAKLKEKYEAAVAKDAEPSEPAEKKEGQEEEEKELPKYTPPVPFAEAEVDWDTYAYASRQREAARQAELVTKAANREKDAEEREKRAKKRKIEKELRSAWSNQKERKVARLDRREKRDLKKKREWERKQIEAGEEVERADVQLSKKKRKEQAEEDEDWEGDYKALRREVDEERTSRKGNKKDNIGGMFDDLD</sequence>
<accession>J4U700</accession>
<feature type="domain" description="Helicase C-terminal" evidence="16">
    <location>
        <begin position="273"/>
        <end position="444"/>
    </location>
</feature>
<evidence type="ECO:0000256" key="12">
    <source>
        <dbReference type="RuleBase" id="RU000492"/>
    </source>
</evidence>
<comment type="similarity">
    <text evidence="10">Belongs to the DEAD box helicase family. DDX55/SPB4 subfamily.</text>
</comment>
<dbReference type="VEuPathDB" id="FungiDB:A1Q1_05536"/>
<dbReference type="Pfam" id="PF13959">
    <property type="entry name" value="CTE_SPB4"/>
    <property type="match status" value="1"/>
</dbReference>
<dbReference type="GO" id="GO:0003723">
    <property type="term" value="F:RNA binding"/>
    <property type="evidence" value="ECO:0007669"/>
    <property type="project" value="UniProtKB-UniRule"/>
</dbReference>
<dbReference type="PROSITE" id="PS51194">
    <property type="entry name" value="HELICASE_CTER"/>
    <property type="match status" value="1"/>
</dbReference>
<dbReference type="Pfam" id="PF23681">
    <property type="entry name" value="CTT_SPB4"/>
    <property type="match status" value="1"/>
</dbReference>
<dbReference type="GO" id="GO:0003724">
    <property type="term" value="F:RNA helicase activity"/>
    <property type="evidence" value="ECO:0007669"/>
    <property type="project" value="UniProtKB-EC"/>
</dbReference>
<dbReference type="CDD" id="cd17960">
    <property type="entry name" value="DEADc_DDX55"/>
    <property type="match status" value="1"/>
</dbReference>
<dbReference type="InterPro" id="IPR001650">
    <property type="entry name" value="Helicase_C-like"/>
</dbReference>
<feature type="region of interest" description="Disordered" evidence="14">
    <location>
        <begin position="589"/>
        <end position="716"/>
    </location>
</feature>
<keyword evidence="4 12" id="KW-0547">Nucleotide-binding</keyword>
<proteinExistence type="inferred from homology"/>
<comment type="subcellular location">
    <subcellularLocation>
        <location evidence="1">Nucleus</location>
        <location evidence="1">Nucleolus</location>
    </subcellularLocation>
</comment>
<dbReference type="HOGENOM" id="CLU_003041_26_4_1"/>
<dbReference type="SMART" id="SM00487">
    <property type="entry name" value="DEXDc"/>
    <property type="match status" value="1"/>
</dbReference>
<dbReference type="Gene3D" id="3.40.50.300">
    <property type="entry name" value="P-loop containing nucleotide triphosphate hydrolases"/>
    <property type="match status" value="2"/>
</dbReference>
<feature type="region of interest" description="Disordered" evidence="14">
    <location>
        <begin position="112"/>
        <end position="132"/>
    </location>
</feature>
<dbReference type="SUPFAM" id="SSF52540">
    <property type="entry name" value="P-loop containing nucleoside triphosphate hydrolases"/>
    <property type="match status" value="1"/>
</dbReference>
<evidence type="ECO:0000256" key="4">
    <source>
        <dbReference type="ARBA" id="ARBA00022741"/>
    </source>
</evidence>
<comment type="catalytic activity">
    <reaction evidence="13">
        <text>ATP + H2O = ADP + phosphate + H(+)</text>
        <dbReference type="Rhea" id="RHEA:13065"/>
        <dbReference type="ChEBI" id="CHEBI:15377"/>
        <dbReference type="ChEBI" id="CHEBI:15378"/>
        <dbReference type="ChEBI" id="CHEBI:30616"/>
        <dbReference type="ChEBI" id="CHEBI:43474"/>
        <dbReference type="ChEBI" id="CHEBI:456216"/>
        <dbReference type="EC" id="3.6.4.13"/>
    </reaction>
</comment>
<name>J4U700_TRIAS</name>
<dbReference type="GeneID" id="25989048"/>
<dbReference type="GO" id="GO:0006364">
    <property type="term" value="P:rRNA processing"/>
    <property type="evidence" value="ECO:0007669"/>
    <property type="project" value="UniProtKB-KW"/>
</dbReference>
<dbReference type="AlphaFoldDB" id="J4U700"/>
<dbReference type="PROSITE" id="PS51195">
    <property type="entry name" value="Q_MOTIF"/>
    <property type="match status" value="1"/>
</dbReference>
<reference evidence="18 19" key="1">
    <citation type="journal article" date="2012" name="Eukaryot. Cell">
        <title>Draft genome sequence of CBS 2479, the standard type strain of Trichosporon asahii.</title>
        <authorList>
            <person name="Yang R.Y."/>
            <person name="Li H.T."/>
            <person name="Zhu H."/>
            <person name="Zhou G.P."/>
            <person name="Wang M."/>
            <person name="Wang L."/>
        </authorList>
    </citation>
    <scope>NUCLEOTIDE SEQUENCE [LARGE SCALE GENOMIC DNA]</scope>
    <source>
        <strain evidence="19">ATCC 90039 / CBS 2479 / JCM 2466 / KCTC 7840 / NCYC 2677 / UAMH 7654</strain>
    </source>
</reference>
<feature type="domain" description="DEAD-box RNA helicase Q" evidence="17">
    <location>
        <begin position="9"/>
        <end position="37"/>
    </location>
</feature>
<evidence type="ECO:0000256" key="5">
    <source>
        <dbReference type="ARBA" id="ARBA00022801"/>
    </source>
</evidence>
<protein>
    <recommendedName>
        <fullName evidence="13">ATP-dependent RNA helicase</fullName>
        <ecNumber evidence="13">3.6.4.13</ecNumber>
    </recommendedName>
</protein>
<keyword evidence="2" id="KW-0690">Ribosome biogenesis</keyword>
<dbReference type="SMART" id="SM01178">
    <property type="entry name" value="DUF4217"/>
    <property type="match status" value="1"/>
</dbReference>
<dbReference type="CDD" id="cd18787">
    <property type="entry name" value="SF2_C_DEAD"/>
    <property type="match status" value="1"/>
</dbReference>
<dbReference type="InterPro" id="IPR014001">
    <property type="entry name" value="Helicase_ATP-bd"/>
</dbReference>
<dbReference type="GO" id="GO:0005730">
    <property type="term" value="C:nucleolus"/>
    <property type="evidence" value="ECO:0007669"/>
    <property type="project" value="UniProtKB-SubCell"/>
</dbReference>
<evidence type="ECO:0000256" key="6">
    <source>
        <dbReference type="ARBA" id="ARBA00022806"/>
    </source>
</evidence>
<dbReference type="RefSeq" id="XP_014177688.1">
    <property type="nucleotide sequence ID" value="XM_014322213.1"/>
</dbReference>
<dbReference type="EC" id="3.6.4.13" evidence="13"/>
<dbReference type="Pfam" id="PF00270">
    <property type="entry name" value="DEAD"/>
    <property type="match status" value="1"/>
</dbReference>
<comment type="caution">
    <text evidence="18">The sequence shown here is derived from an EMBL/GenBank/DDBJ whole genome shotgun (WGS) entry which is preliminary data.</text>
</comment>
<dbReference type="InterPro" id="IPR056330">
    <property type="entry name" value="CTT_SPB4"/>
</dbReference>
<dbReference type="EMBL" id="ALBS01000312">
    <property type="protein sequence ID" value="EJT45990.1"/>
    <property type="molecule type" value="Genomic_DNA"/>
</dbReference>
<evidence type="ECO:0000256" key="7">
    <source>
        <dbReference type="ARBA" id="ARBA00022840"/>
    </source>
</evidence>
<dbReference type="GO" id="GO:0005524">
    <property type="term" value="F:ATP binding"/>
    <property type="evidence" value="ECO:0007669"/>
    <property type="project" value="UniProtKB-UniRule"/>
</dbReference>
<keyword evidence="6 12" id="KW-0347">Helicase</keyword>
<evidence type="ECO:0000256" key="13">
    <source>
        <dbReference type="RuleBase" id="RU365068"/>
    </source>
</evidence>
<evidence type="ECO:0000259" key="16">
    <source>
        <dbReference type="PROSITE" id="PS51194"/>
    </source>
</evidence>
<feature type="compositionally biased region" description="Basic and acidic residues" evidence="14">
    <location>
        <begin position="616"/>
        <end position="664"/>
    </location>
</feature>
<dbReference type="PANTHER" id="PTHR24031">
    <property type="entry name" value="RNA HELICASE"/>
    <property type="match status" value="1"/>
</dbReference>
<dbReference type="SMART" id="SM00490">
    <property type="entry name" value="HELICc"/>
    <property type="match status" value="1"/>
</dbReference>
<keyword evidence="7 12" id="KW-0067">ATP-binding</keyword>
<keyword evidence="3" id="KW-0698">rRNA processing</keyword>
<evidence type="ECO:0000256" key="3">
    <source>
        <dbReference type="ARBA" id="ARBA00022552"/>
    </source>
</evidence>
<evidence type="ECO:0000259" key="17">
    <source>
        <dbReference type="PROSITE" id="PS51195"/>
    </source>
</evidence>
<dbReference type="PROSITE" id="PS00039">
    <property type="entry name" value="DEAD_ATP_HELICASE"/>
    <property type="match status" value="1"/>
</dbReference>
<feature type="domain" description="Helicase ATP-binding" evidence="15">
    <location>
        <begin position="40"/>
        <end position="239"/>
    </location>
</feature>
<gene>
    <name evidence="18" type="ORF">A1Q1_05536</name>
</gene>
<comment type="domain">
    <text evidence="13">The Q motif is unique to and characteristic of the DEAD box family of RNA helicases and controls ATP binding and hydrolysis.</text>
</comment>
<evidence type="ECO:0000256" key="10">
    <source>
        <dbReference type="ARBA" id="ARBA00038002"/>
    </source>
</evidence>
<dbReference type="InterPro" id="IPR011545">
    <property type="entry name" value="DEAD/DEAH_box_helicase_dom"/>
</dbReference>
<evidence type="ECO:0000313" key="19">
    <source>
        <dbReference type="Proteomes" id="UP000002748"/>
    </source>
</evidence>
<feature type="compositionally biased region" description="Basic and acidic residues" evidence="14">
    <location>
        <begin position="533"/>
        <end position="551"/>
    </location>
</feature>
<evidence type="ECO:0000259" key="15">
    <source>
        <dbReference type="PROSITE" id="PS51192"/>
    </source>
</evidence>
<feature type="compositionally biased region" description="Basic and acidic residues" evidence="14">
    <location>
        <begin position="684"/>
        <end position="707"/>
    </location>
</feature>
<evidence type="ECO:0000256" key="14">
    <source>
        <dbReference type="SAM" id="MobiDB-lite"/>
    </source>
</evidence>
<evidence type="ECO:0000256" key="8">
    <source>
        <dbReference type="ARBA" id="ARBA00022884"/>
    </source>
</evidence>
<feature type="region of interest" description="Disordered" evidence="14">
    <location>
        <begin position="533"/>
        <end position="563"/>
    </location>
</feature>
<evidence type="ECO:0000256" key="11">
    <source>
        <dbReference type="PROSITE-ProRule" id="PRU00552"/>
    </source>
</evidence>
<dbReference type="InterPro" id="IPR014014">
    <property type="entry name" value="RNA_helicase_DEAD_Q_motif"/>
</dbReference>
<evidence type="ECO:0000313" key="18">
    <source>
        <dbReference type="EMBL" id="EJT45990.1"/>
    </source>
</evidence>
<keyword evidence="5 12" id="KW-0378">Hydrolase</keyword>
<evidence type="ECO:0000256" key="2">
    <source>
        <dbReference type="ARBA" id="ARBA00022517"/>
    </source>
</evidence>
<evidence type="ECO:0000256" key="1">
    <source>
        <dbReference type="ARBA" id="ARBA00004604"/>
    </source>
</evidence>
<dbReference type="GO" id="GO:0016887">
    <property type="term" value="F:ATP hydrolysis activity"/>
    <property type="evidence" value="ECO:0007669"/>
    <property type="project" value="RHEA"/>
</dbReference>
<feature type="compositionally biased region" description="Basic and acidic residues" evidence="14">
    <location>
        <begin position="598"/>
        <end position="609"/>
    </location>
</feature>
<dbReference type="Pfam" id="PF00271">
    <property type="entry name" value="Helicase_C"/>
    <property type="match status" value="1"/>
</dbReference>
<dbReference type="InterPro" id="IPR027417">
    <property type="entry name" value="P-loop_NTPase"/>
</dbReference>
<keyword evidence="8 13" id="KW-0694">RNA-binding</keyword>